<feature type="transmembrane region" description="Helical" evidence="2">
    <location>
        <begin position="20"/>
        <end position="38"/>
    </location>
</feature>
<keyword evidence="1" id="KW-0488">Methylation</keyword>
<keyword evidence="4" id="KW-1185">Reference proteome</keyword>
<sequence length="149" mass="15679">MRSEPTSRAPGPLAGRGFTLVEMMIVTVVIGIIAAFAYPSYRQHVQRSQAVAATRALADARAAMEQFYLNGGSYVGGPCNTATTVESFTVKCVAAPTISSYTISATGSGVTAGFVYTIDHHGRERSTALPADWGTTPASCWVLKPGRSC</sequence>
<dbReference type="EMBL" id="JABSNM010000003">
    <property type="protein sequence ID" value="NRT55210.1"/>
    <property type="molecule type" value="Genomic_DNA"/>
</dbReference>
<gene>
    <name evidence="3" type="ORF">HNQ01_000920</name>
</gene>
<comment type="caution">
    <text evidence="3">The sequence shown here is derived from an EMBL/GenBank/DDBJ whole genome shotgun (WGS) entry which is preliminary data.</text>
</comment>
<dbReference type="InterPro" id="IPR031982">
    <property type="entry name" value="PilE-like"/>
</dbReference>
<evidence type="ECO:0000256" key="2">
    <source>
        <dbReference type="SAM" id="Phobius"/>
    </source>
</evidence>
<protein>
    <submittedName>
        <fullName evidence="3">Type IV pilus assembly protein PilE</fullName>
    </submittedName>
</protein>
<organism evidence="3 4">
    <name type="scientific">Sphaerotilus uruguayifluvii</name>
    <dbReference type="NCBI Taxonomy" id="2735897"/>
    <lineage>
        <taxon>Bacteria</taxon>
        <taxon>Pseudomonadati</taxon>
        <taxon>Pseudomonadota</taxon>
        <taxon>Betaproteobacteria</taxon>
        <taxon>Burkholderiales</taxon>
        <taxon>Sphaerotilaceae</taxon>
        <taxon>Sphaerotilus</taxon>
    </lineage>
</organism>
<accession>A0ABX2FZK3</accession>
<keyword evidence="2" id="KW-0812">Transmembrane</keyword>
<dbReference type="Gene3D" id="3.30.700.10">
    <property type="entry name" value="Glycoprotein, Type 4 Pilin"/>
    <property type="match status" value="1"/>
</dbReference>
<dbReference type="Pfam" id="PF07963">
    <property type="entry name" value="N_methyl"/>
    <property type="match status" value="1"/>
</dbReference>
<dbReference type="InterPro" id="IPR000983">
    <property type="entry name" value="Bac_GSPG_pilin"/>
</dbReference>
<reference evidence="3 4" key="1">
    <citation type="submission" date="2020-05" db="EMBL/GenBank/DDBJ databases">
        <title>Genomic Encyclopedia of Type Strains, Phase IV (KMG-V): Genome sequencing to study the core and pangenomes of soil and plant-associated prokaryotes.</title>
        <authorList>
            <person name="Whitman W."/>
        </authorList>
    </citation>
    <scope>NUCLEOTIDE SEQUENCE [LARGE SCALE GENOMIC DNA]</scope>
    <source>
        <strain evidence="3 4">C29</strain>
    </source>
</reference>
<evidence type="ECO:0000256" key="1">
    <source>
        <dbReference type="ARBA" id="ARBA00022481"/>
    </source>
</evidence>
<dbReference type="PRINTS" id="PR00813">
    <property type="entry name" value="BCTERIALGSPG"/>
</dbReference>
<dbReference type="SUPFAM" id="SSF54523">
    <property type="entry name" value="Pili subunits"/>
    <property type="match status" value="1"/>
</dbReference>
<evidence type="ECO:0000313" key="4">
    <source>
        <dbReference type="Proteomes" id="UP001516061"/>
    </source>
</evidence>
<proteinExistence type="predicted"/>
<dbReference type="InterPro" id="IPR012902">
    <property type="entry name" value="N_methyl_site"/>
</dbReference>
<dbReference type="RefSeq" id="WP_173804197.1">
    <property type="nucleotide sequence ID" value="NZ_JABSNM010000003.1"/>
</dbReference>
<dbReference type="InterPro" id="IPR045584">
    <property type="entry name" value="Pilin-like"/>
</dbReference>
<dbReference type="NCBIfam" id="TIGR02532">
    <property type="entry name" value="IV_pilin_GFxxxE"/>
    <property type="match status" value="1"/>
</dbReference>
<keyword evidence="2" id="KW-0472">Membrane</keyword>
<keyword evidence="2" id="KW-1133">Transmembrane helix</keyword>
<dbReference type="Proteomes" id="UP001516061">
    <property type="component" value="Unassembled WGS sequence"/>
</dbReference>
<name>A0ABX2FZK3_9BURK</name>
<dbReference type="Pfam" id="PF16732">
    <property type="entry name" value="ComP_DUS"/>
    <property type="match status" value="1"/>
</dbReference>
<evidence type="ECO:0000313" key="3">
    <source>
        <dbReference type="EMBL" id="NRT55210.1"/>
    </source>
</evidence>
<dbReference type="PROSITE" id="PS00409">
    <property type="entry name" value="PROKAR_NTER_METHYL"/>
    <property type="match status" value="1"/>
</dbReference>